<sequence>MGKIKLEAPVYSIESALKAASCGIDRLELCSNFAEGGETPSAGTLKFLKKHLNIPIYVMIRPRGGNFVHTTAEIEAMKEDISILSEMGADGFVFGILTAEGKLDVKSNSELIKTAGGKPCTLHRAFDSTRNLNEALIDAIHCGFKRILSSGGMDNVSEGLNQLLSLLAEAREDIIIMPGGGLDPSHIPYLNREGLLKEVHASCKGWRPVKAVYKKPQLSLTKSDSFLTIDRDTVSSFQSVLAQFHDPK</sequence>
<dbReference type="HAMAP" id="MF_00795">
    <property type="entry name" value="CutC"/>
    <property type="match status" value="1"/>
</dbReference>
<dbReference type="RefSeq" id="WP_035069800.1">
    <property type="nucleotide sequence ID" value="NZ_JMIH01000011.1"/>
</dbReference>
<dbReference type="OrthoDB" id="9815677at2"/>
<evidence type="ECO:0000313" key="3">
    <source>
        <dbReference type="EMBL" id="KEO75540.1"/>
    </source>
</evidence>
<dbReference type="InterPro" id="IPR036822">
    <property type="entry name" value="CutC-like_dom_sf"/>
</dbReference>
<proteinExistence type="inferred from homology"/>
<dbReference type="InterPro" id="IPR005627">
    <property type="entry name" value="CutC-like"/>
</dbReference>
<gene>
    <name evidence="2" type="primary">cutC</name>
    <name evidence="3" type="ORF">EL17_01445</name>
</gene>
<protein>
    <recommendedName>
        <fullName evidence="2">PF03932 family protein CutC</fullName>
    </recommendedName>
</protein>
<comment type="subcellular location">
    <subcellularLocation>
        <location evidence="2">Cytoplasm</location>
    </subcellularLocation>
</comment>
<accession>A0A074L4Y8</accession>
<evidence type="ECO:0000313" key="4">
    <source>
        <dbReference type="Proteomes" id="UP000027821"/>
    </source>
</evidence>
<dbReference type="SUPFAM" id="SSF110395">
    <property type="entry name" value="CutC-like"/>
    <property type="match status" value="1"/>
</dbReference>
<keyword evidence="2" id="KW-0963">Cytoplasm</keyword>
<dbReference type="Gene3D" id="3.20.20.380">
    <property type="entry name" value="Copper homeostasis (CutC) domain"/>
    <property type="match status" value="1"/>
</dbReference>
<name>A0A074L4Y8_9BACT</name>
<dbReference type="GO" id="GO:0005737">
    <property type="term" value="C:cytoplasm"/>
    <property type="evidence" value="ECO:0007669"/>
    <property type="project" value="UniProtKB-SubCell"/>
</dbReference>
<dbReference type="PANTHER" id="PTHR12598">
    <property type="entry name" value="COPPER HOMEOSTASIS PROTEIN CUTC"/>
    <property type="match status" value="1"/>
</dbReference>
<dbReference type="Proteomes" id="UP000027821">
    <property type="component" value="Unassembled WGS sequence"/>
</dbReference>
<comment type="caution">
    <text evidence="3">The sequence shown here is derived from an EMBL/GenBank/DDBJ whole genome shotgun (WGS) entry which is preliminary data.</text>
</comment>
<dbReference type="EMBL" id="JMIH01000011">
    <property type="protein sequence ID" value="KEO75540.1"/>
    <property type="molecule type" value="Genomic_DNA"/>
</dbReference>
<comment type="similarity">
    <text evidence="1 2">Belongs to the CutC family.</text>
</comment>
<evidence type="ECO:0000256" key="1">
    <source>
        <dbReference type="ARBA" id="ARBA00007768"/>
    </source>
</evidence>
<dbReference type="STRING" id="1048983.EL17_01445"/>
<reference evidence="3 4" key="1">
    <citation type="submission" date="2014-04" db="EMBL/GenBank/DDBJ databases">
        <title>Characterization and application of a salt tolerant electro-active bacterium.</title>
        <authorList>
            <person name="Yang L."/>
            <person name="Wei S."/>
            <person name="Tay Q.X.M."/>
        </authorList>
    </citation>
    <scope>NUCLEOTIDE SEQUENCE [LARGE SCALE GENOMIC DNA]</scope>
    <source>
        <strain evidence="3 4">LY1</strain>
    </source>
</reference>
<comment type="caution">
    <text evidence="2">Once thought to be involved in copper homeostasis, experiments in E.coli have shown this is not the case.</text>
</comment>
<keyword evidence="4" id="KW-1185">Reference proteome</keyword>
<organism evidence="3 4">
    <name type="scientific">Anditalea andensis</name>
    <dbReference type="NCBI Taxonomy" id="1048983"/>
    <lineage>
        <taxon>Bacteria</taxon>
        <taxon>Pseudomonadati</taxon>
        <taxon>Bacteroidota</taxon>
        <taxon>Cytophagia</taxon>
        <taxon>Cytophagales</taxon>
        <taxon>Cytophagaceae</taxon>
        <taxon>Anditalea</taxon>
    </lineage>
</organism>
<dbReference type="GO" id="GO:0005507">
    <property type="term" value="F:copper ion binding"/>
    <property type="evidence" value="ECO:0007669"/>
    <property type="project" value="TreeGrafter"/>
</dbReference>
<dbReference type="Pfam" id="PF03932">
    <property type="entry name" value="CutC"/>
    <property type="match status" value="1"/>
</dbReference>
<dbReference type="eggNOG" id="COG3142">
    <property type="taxonomic scope" value="Bacteria"/>
</dbReference>
<evidence type="ECO:0000256" key="2">
    <source>
        <dbReference type="HAMAP-Rule" id="MF_00795"/>
    </source>
</evidence>
<dbReference type="PANTHER" id="PTHR12598:SF0">
    <property type="entry name" value="COPPER HOMEOSTASIS PROTEIN CUTC HOMOLOG"/>
    <property type="match status" value="1"/>
</dbReference>
<dbReference type="AlphaFoldDB" id="A0A074L4Y8"/>